<keyword evidence="1" id="KW-0175">Coiled coil</keyword>
<keyword evidence="3" id="KW-1185">Reference proteome</keyword>
<proteinExistence type="predicted"/>
<dbReference type="Gene3D" id="3.80.10.10">
    <property type="entry name" value="Ribonuclease Inhibitor"/>
    <property type="match status" value="1"/>
</dbReference>
<dbReference type="EMBL" id="JBANRG010000108">
    <property type="protein sequence ID" value="KAK7435360.1"/>
    <property type="molecule type" value="Genomic_DNA"/>
</dbReference>
<feature type="coiled-coil region" evidence="1">
    <location>
        <begin position="62"/>
        <end position="89"/>
    </location>
</feature>
<evidence type="ECO:0000256" key="1">
    <source>
        <dbReference type="SAM" id="Coils"/>
    </source>
</evidence>
<reference evidence="2 3" key="1">
    <citation type="submission" date="2024-01" db="EMBL/GenBank/DDBJ databases">
        <title>A draft genome for the cacao thread blight pathogen Marasmiellus scandens.</title>
        <authorList>
            <person name="Baruah I.K."/>
            <person name="Leung J."/>
            <person name="Bukari Y."/>
            <person name="Amoako-Attah I."/>
            <person name="Meinhardt L.W."/>
            <person name="Bailey B.A."/>
            <person name="Cohen S.P."/>
        </authorList>
    </citation>
    <scope>NUCLEOTIDE SEQUENCE [LARGE SCALE GENOMIC DNA]</scope>
    <source>
        <strain evidence="2 3">GH-19</strain>
    </source>
</reference>
<protein>
    <recommendedName>
        <fullName evidence="4">F-box domain-containing protein</fullName>
    </recommendedName>
</protein>
<comment type="caution">
    <text evidence="2">The sequence shown here is derived from an EMBL/GenBank/DDBJ whole genome shotgun (WGS) entry which is preliminary data.</text>
</comment>
<organism evidence="2 3">
    <name type="scientific">Marasmiellus scandens</name>
    <dbReference type="NCBI Taxonomy" id="2682957"/>
    <lineage>
        <taxon>Eukaryota</taxon>
        <taxon>Fungi</taxon>
        <taxon>Dikarya</taxon>
        <taxon>Basidiomycota</taxon>
        <taxon>Agaricomycotina</taxon>
        <taxon>Agaricomycetes</taxon>
        <taxon>Agaricomycetidae</taxon>
        <taxon>Agaricales</taxon>
        <taxon>Marasmiineae</taxon>
        <taxon>Omphalotaceae</taxon>
        <taxon>Marasmiellus</taxon>
    </lineage>
</organism>
<evidence type="ECO:0000313" key="2">
    <source>
        <dbReference type="EMBL" id="KAK7435360.1"/>
    </source>
</evidence>
<dbReference type="Proteomes" id="UP001498398">
    <property type="component" value="Unassembled WGS sequence"/>
</dbReference>
<dbReference type="InterPro" id="IPR032675">
    <property type="entry name" value="LRR_dom_sf"/>
</dbReference>
<evidence type="ECO:0000313" key="3">
    <source>
        <dbReference type="Proteomes" id="UP001498398"/>
    </source>
</evidence>
<gene>
    <name evidence="2" type="ORF">VKT23_019712</name>
</gene>
<sequence length="643" mass="72558">MRTTSSKSHAADESDMSIILCSSCHAKPPTKFYREPVRSDPHILSADITHSRQALEVAAQDIAWFSAEIQRLNDTLEKLEQQHRNALKHHALLKMSLAPISQVPVEVLGEIFHAYCQDIVSDLPPMNNIHPADTLSAVCSKWRDIIQNTSKIWSFINLTGPLDMEPSENLMTIPSKSLDRCLKMSRNAPLHIGLLSDVSGSPFTSLYNTGPLIKMALQHSNRWQSASLDLVPFIAKKFAKFIKKSFKSQEELFPALQRLHVFTPDLYIPSGAISFPLQRPSLPQLTEFSVSCQDATQRPNGSFEHKLSVDPAITSLEVCDQFHDEDLAFMDEVTGLRQLCLRQYVGGLTHYVYSSHTLHRLVIRVYVRLMKEVNLSIFSKLTLPALTTLEISQFGTSPNIVWSYVSFDSMIQRSGCTLRSLYIEDVQIDYENLVKLIYSVSALEEFTFHERGEENTVSDIGHQLCRLLIWDKDLDPVPHLKDLELRVYSSLDDDLLDSISNLIVSRMSSEFGLHANLTYFRYHPLCGASSEDPDSVMRLLEDQARKSIPKCSGVSFRVILPPEMADSEDDGDDSDDSSSIAITEDSEFGLSLWEEDFPSNDPQILAEETVEGELDILPFEPGVSTSGEVLIRRYYRENEEGHL</sequence>
<accession>A0ABR1IN20</accession>
<evidence type="ECO:0008006" key="4">
    <source>
        <dbReference type="Google" id="ProtNLM"/>
    </source>
</evidence>
<name>A0ABR1IN20_9AGAR</name>